<evidence type="ECO:0000256" key="4">
    <source>
        <dbReference type="ARBA" id="ARBA00023295"/>
    </source>
</evidence>
<sequence length="137" mass="15773">MKVYFAGSIRGGRIDANLYERLIKYIQKTDIVLTEHVGNLNLSEEGQTVTDIYNQDTNWLRESDVLIAECTCPSLGVGYELAYAERFQIPCHIFYNKNRTSLSAMLAGNSFYNIHPYEDETEIYPIIDSILQKEYDT</sequence>
<dbReference type="Gene3D" id="3.40.50.450">
    <property type="match status" value="1"/>
</dbReference>
<protein>
    <recommendedName>
        <fullName evidence="6">Putative 2'-deoxynucleoside 5'-phosphate N-hydrolase 1</fullName>
        <ecNumber evidence="6">3.2.2.-</ecNumber>
    </recommendedName>
</protein>
<comment type="caution">
    <text evidence="7">The sequence shown here is derived from an EMBL/GenBank/DDBJ whole genome shotgun (WGS) entry which is preliminary data.</text>
</comment>
<dbReference type="EC" id="3.2.2.-" evidence="6"/>
<dbReference type="InterPro" id="IPR007710">
    <property type="entry name" value="Nucleoside_deoxyribTrfase"/>
</dbReference>
<dbReference type="Pfam" id="PF05014">
    <property type="entry name" value="Nuc_deoxyrib_tr"/>
    <property type="match status" value="1"/>
</dbReference>
<dbReference type="HAMAP" id="MF_03036">
    <property type="entry name" value="Nuc_phosphate_hydrolase"/>
    <property type="match status" value="1"/>
</dbReference>
<dbReference type="GO" id="GO:0070694">
    <property type="term" value="F:5-hydroxymethyl-dUMP N-hydrolase activity"/>
    <property type="evidence" value="ECO:0007669"/>
    <property type="project" value="InterPro"/>
</dbReference>
<evidence type="ECO:0000256" key="5">
    <source>
        <dbReference type="ARBA" id="ARBA00047460"/>
    </source>
</evidence>
<dbReference type="AlphaFoldDB" id="A0AA37ML23"/>
<comment type="subunit">
    <text evidence="1 6">Monomer and homodimer.</text>
</comment>
<dbReference type="GO" id="GO:0009159">
    <property type="term" value="P:deoxyribonucleoside monophosphate catabolic process"/>
    <property type="evidence" value="ECO:0007669"/>
    <property type="project" value="InterPro"/>
</dbReference>
<feature type="binding site" description="in other chain" evidence="6">
    <location>
        <position position="19"/>
    </location>
    <ligand>
        <name>substrate</name>
        <note>ligand shared between homodimeric partners</note>
    </ligand>
</feature>
<feature type="binding site" description="in other chain" evidence="6">
    <location>
        <position position="80"/>
    </location>
    <ligand>
        <name>substrate</name>
        <note>ligand shared between homodimeric partners</note>
    </ligand>
</feature>
<dbReference type="SUPFAM" id="SSF52309">
    <property type="entry name" value="N-(deoxy)ribosyltransferase-like"/>
    <property type="match status" value="1"/>
</dbReference>
<organism evidence="7 8">
    <name type="scientific">Segatella bryantii</name>
    <name type="common">Prevotella bryantii</name>
    <dbReference type="NCBI Taxonomy" id="77095"/>
    <lineage>
        <taxon>Bacteria</taxon>
        <taxon>Pseudomonadati</taxon>
        <taxon>Bacteroidota</taxon>
        <taxon>Bacteroidia</taxon>
        <taxon>Bacteroidales</taxon>
        <taxon>Prevotellaceae</taxon>
        <taxon>Segatella</taxon>
    </lineage>
</organism>
<evidence type="ECO:0000256" key="1">
    <source>
        <dbReference type="ARBA" id="ARBA00011407"/>
    </source>
</evidence>
<dbReference type="GO" id="GO:0009116">
    <property type="term" value="P:nucleoside metabolic process"/>
    <property type="evidence" value="ECO:0007669"/>
    <property type="project" value="UniProtKB-UniRule"/>
</dbReference>
<dbReference type="EMBL" id="BPTR01000001">
    <property type="protein sequence ID" value="GJG27369.1"/>
    <property type="molecule type" value="Genomic_DNA"/>
</dbReference>
<keyword evidence="3 6" id="KW-0546">Nucleotide metabolism</keyword>
<dbReference type="PANTHER" id="PTHR15364:SF0">
    <property type="entry name" value="2'-DEOXYNUCLEOSIDE 5'-PHOSPHATE N-HYDROLASE 1"/>
    <property type="match status" value="1"/>
</dbReference>
<evidence type="ECO:0000313" key="7">
    <source>
        <dbReference type="EMBL" id="GJG27369.1"/>
    </source>
</evidence>
<comment type="catalytic activity">
    <reaction evidence="6">
        <text>a purine 2'-deoxyribonucleoside 5'-phosphate + H2O = a purine nucleobase + 2-deoxy-D-ribose 5-phosphate</text>
        <dbReference type="Rhea" id="RHEA:51132"/>
        <dbReference type="ChEBI" id="CHEBI:15377"/>
        <dbReference type="ChEBI" id="CHEBI:26386"/>
        <dbReference type="ChEBI" id="CHEBI:62877"/>
        <dbReference type="ChEBI" id="CHEBI:142198"/>
    </reaction>
</comment>
<dbReference type="Proteomes" id="UP000887043">
    <property type="component" value="Unassembled WGS sequence"/>
</dbReference>
<comment type="caution">
    <text evidence="6">Lacks conserved residue(s) required for the propagation of feature annotation.</text>
</comment>
<keyword evidence="2 6" id="KW-0378">Hydrolase</keyword>
<gene>
    <name evidence="7" type="ORF">PRRU23_10690</name>
</gene>
<comment type="similarity">
    <text evidence="6">Belongs to the 2'-deoxynucleoside 5'-phosphate N-hydrolase 1 family.</text>
</comment>
<evidence type="ECO:0000256" key="6">
    <source>
        <dbReference type="HAMAP-Rule" id="MF_03036"/>
    </source>
</evidence>
<name>A0AA37ML23_SEGBR</name>
<reference evidence="7" key="1">
    <citation type="submission" date="2021-08" db="EMBL/GenBank/DDBJ databases">
        <title>Prevotella lacticifex sp. nov., isolated from rumen of cow.</title>
        <authorList>
            <person name="Shinkai T."/>
            <person name="Ikeyama N."/>
            <person name="Kumagai M."/>
            <person name="Ohmori H."/>
            <person name="Sakamoto M."/>
            <person name="Ohkuma M."/>
            <person name="Mitsumori M."/>
        </authorList>
    </citation>
    <scope>NUCLEOTIDE SEQUENCE</scope>
    <source>
        <strain evidence="7">DSM 11371</strain>
    </source>
</reference>
<evidence type="ECO:0000313" key="8">
    <source>
        <dbReference type="Proteomes" id="UP000887043"/>
    </source>
</evidence>
<comment type="catalytic activity">
    <reaction evidence="6">
        <text>a pyrimidine 2'-deoxyribonucleoside 5'-phosphate + H2O = a pyrimidine nucleobase + 2-deoxy-D-ribose 5-phosphate</text>
        <dbReference type="Rhea" id="RHEA:57852"/>
        <dbReference type="ChEBI" id="CHEBI:15377"/>
        <dbReference type="ChEBI" id="CHEBI:26432"/>
        <dbReference type="ChEBI" id="CHEBI:62877"/>
        <dbReference type="ChEBI" id="CHEBI:142209"/>
    </reaction>
</comment>
<proteinExistence type="inferred from homology"/>
<comment type="function">
    <text evidence="6">Catalyzes the cleavage of the N-glycosidic bond of deoxyribonucleoside 5'-monophosphates to yield deoxyribose 5-phosphate and a purine or pyrimidine base.</text>
</comment>
<dbReference type="PANTHER" id="PTHR15364">
    <property type="entry name" value="2'-DEOXYNUCLEOSIDE 5'-PHOSPHATE N-HYDROLASE 1"/>
    <property type="match status" value="1"/>
</dbReference>
<comment type="catalytic activity">
    <reaction evidence="5">
        <text>5-hydroxymethyl-dUMP + H2O = 5-hydroxymethyluracil + 2-deoxy-D-ribose 5-phosphate</text>
        <dbReference type="Rhea" id="RHEA:77099"/>
        <dbReference type="ChEBI" id="CHEBI:15377"/>
        <dbReference type="ChEBI" id="CHEBI:16964"/>
        <dbReference type="ChEBI" id="CHEBI:62877"/>
        <dbReference type="ChEBI" id="CHEBI:90409"/>
    </reaction>
    <physiologicalReaction direction="left-to-right" evidence="5">
        <dbReference type="Rhea" id="RHEA:77100"/>
    </physiologicalReaction>
</comment>
<dbReference type="InterPro" id="IPR051239">
    <property type="entry name" value="2'-dNMP_N-hydrolase"/>
</dbReference>
<evidence type="ECO:0000256" key="3">
    <source>
        <dbReference type="ARBA" id="ARBA00023080"/>
    </source>
</evidence>
<accession>A0AA37ML23</accession>
<dbReference type="RefSeq" id="WP_006282524.1">
    <property type="nucleotide sequence ID" value="NZ_BPTR01000001.1"/>
</dbReference>
<dbReference type="InterPro" id="IPR028607">
    <property type="entry name" value="DNPH1"/>
</dbReference>
<dbReference type="GO" id="GO:0009117">
    <property type="term" value="P:nucleotide metabolic process"/>
    <property type="evidence" value="ECO:0007669"/>
    <property type="project" value="UniProtKB-KW"/>
</dbReference>
<feature type="binding site" evidence="6">
    <location>
        <begin position="103"/>
        <end position="105"/>
    </location>
    <ligand>
        <name>substrate</name>
        <note>ligand shared between homodimeric partners</note>
    </ligand>
</feature>
<evidence type="ECO:0000256" key="2">
    <source>
        <dbReference type="ARBA" id="ARBA00022801"/>
    </source>
</evidence>
<keyword evidence="4 6" id="KW-0326">Glycosidase</keyword>